<dbReference type="SMART" id="SM01043">
    <property type="entry name" value="BTAD"/>
    <property type="match status" value="1"/>
</dbReference>
<dbReference type="GO" id="GO:0000160">
    <property type="term" value="P:phosphorelay signal transduction system"/>
    <property type="evidence" value="ECO:0007669"/>
    <property type="project" value="InterPro"/>
</dbReference>
<keyword evidence="5" id="KW-0804">Transcription</keyword>
<gene>
    <name evidence="9" type="ORF">SAMN04487968_106219</name>
</gene>
<dbReference type="SMART" id="SM00240">
    <property type="entry name" value="FHA"/>
    <property type="match status" value="1"/>
</dbReference>
<dbReference type="InterPro" id="IPR036388">
    <property type="entry name" value="WH-like_DNA-bd_sf"/>
</dbReference>
<evidence type="ECO:0000256" key="6">
    <source>
        <dbReference type="PROSITE-ProRule" id="PRU01091"/>
    </source>
</evidence>
<dbReference type="InterPro" id="IPR008984">
    <property type="entry name" value="SMAD_FHA_dom_sf"/>
</dbReference>
<dbReference type="InterPro" id="IPR005158">
    <property type="entry name" value="BTAD"/>
</dbReference>
<dbReference type="Pfam" id="PF00498">
    <property type="entry name" value="FHA"/>
    <property type="match status" value="1"/>
</dbReference>
<dbReference type="SUPFAM" id="SSF49879">
    <property type="entry name" value="SMAD/FHA domain"/>
    <property type="match status" value="1"/>
</dbReference>
<dbReference type="Gene3D" id="1.25.40.10">
    <property type="entry name" value="Tetratricopeptide repeat domain"/>
    <property type="match status" value="1"/>
</dbReference>
<evidence type="ECO:0000313" key="9">
    <source>
        <dbReference type="EMBL" id="SFC44620.1"/>
    </source>
</evidence>
<evidence type="ECO:0000256" key="5">
    <source>
        <dbReference type="ARBA" id="ARBA00023163"/>
    </source>
</evidence>
<feature type="DNA-binding region" description="OmpR/PhoB-type" evidence="6">
    <location>
        <begin position="1"/>
        <end position="100"/>
    </location>
</feature>
<dbReference type="SMART" id="SM00862">
    <property type="entry name" value="Trans_reg_C"/>
    <property type="match status" value="1"/>
</dbReference>
<dbReference type="InterPro" id="IPR001867">
    <property type="entry name" value="OmpR/PhoB-type_DNA-bd"/>
</dbReference>
<protein>
    <submittedName>
        <fullName evidence="9">DNA-binding transcriptional activator of the SARP family</fullName>
    </submittedName>
</protein>
<dbReference type="PANTHER" id="PTHR35807:SF1">
    <property type="entry name" value="TRANSCRIPTIONAL REGULATOR REDD"/>
    <property type="match status" value="1"/>
</dbReference>
<dbReference type="Gene3D" id="1.10.10.10">
    <property type="entry name" value="Winged helix-like DNA-binding domain superfamily/Winged helix DNA-binding domain"/>
    <property type="match status" value="1"/>
</dbReference>
<dbReference type="GO" id="GO:0003677">
    <property type="term" value="F:DNA binding"/>
    <property type="evidence" value="ECO:0007669"/>
    <property type="project" value="UniProtKB-UniRule"/>
</dbReference>
<dbReference type="CDD" id="cd15831">
    <property type="entry name" value="BTAD"/>
    <property type="match status" value="1"/>
</dbReference>
<name>A0A1I1JGQ2_9ACTN</name>
<dbReference type="Pfam" id="PF00486">
    <property type="entry name" value="Trans_reg_C"/>
    <property type="match status" value="1"/>
</dbReference>
<dbReference type="EMBL" id="FOLB01000006">
    <property type="protein sequence ID" value="SFC44620.1"/>
    <property type="molecule type" value="Genomic_DNA"/>
</dbReference>
<dbReference type="Proteomes" id="UP000198832">
    <property type="component" value="Unassembled WGS sequence"/>
</dbReference>
<organism evidence="9 10">
    <name type="scientific">Nocardioides terrae</name>
    <dbReference type="NCBI Taxonomy" id="574651"/>
    <lineage>
        <taxon>Bacteria</taxon>
        <taxon>Bacillati</taxon>
        <taxon>Actinomycetota</taxon>
        <taxon>Actinomycetes</taxon>
        <taxon>Propionibacteriales</taxon>
        <taxon>Nocardioidaceae</taxon>
        <taxon>Nocardioides</taxon>
    </lineage>
</organism>
<dbReference type="Gene3D" id="2.60.200.20">
    <property type="match status" value="1"/>
</dbReference>
<reference evidence="9 10" key="1">
    <citation type="submission" date="2016-10" db="EMBL/GenBank/DDBJ databases">
        <authorList>
            <person name="de Groot N.N."/>
        </authorList>
    </citation>
    <scope>NUCLEOTIDE SEQUENCE [LARGE SCALE GENOMIC DNA]</scope>
    <source>
        <strain evidence="9 10">CGMCC 1.7056</strain>
    </source>
</reference>
<evidence type="ECO:0000259" key="7">
    <source>
        <dbReference type="PROSITE" id="PS50006"/>
    </source>
</evidence>
<proteinExistence type="inferred from homology"/>
<keyword evidence="10" id="KW-1185">Reference proteome</keyword>
<dbReference type="SUPFAM" id="SSF48452">
    <property type="entry name" value="TPR-like"/>
    <property type="match status" value="1"/>
</dbReference>
<dbReference type="Pfam" id="PF03704">
    <property type="entry name" value="BTAD"/>
    <property type="match status" value="1"/>
</dbReference>
<dbReference type="InterPro" id="IPR000253">
    <property type="entry name" value="FHA_dom"/>
</dbReference>
<keyword evidence="4 6" id="KW-0238">DNA-binding</keyword>
<evidence type="ECO:0000259" key="8">
    <source>
        <dbReference type="PROSITE" id="PS51755"/>
    </source>
</evidence>
<dbReference type="PROSITE" id="PS51755">
    <property type="entry name" value="OMPR_PHOB"/>
    <property type="match status" value="1"/>
</dbReference>
<evidence type="ECO:0000256" key="2">
    <source>
        <dbReference type="ARBA" id="ARBA00022553"/>
    </source>
</evidence>
<dbReference type="RefSeq" id="WP_091123281.1">
    <property type="nucleotide sequence ID" value="NZ_FOLB01000006.1"/>
</dbReference>
<sequence length="372" mass="39950">MIVAPPQVRVRLLGAVDVSVDGVALPVRGLRLKAVIAVLALARGRVVPVQEILDAVWEEHLPDAARNALQYHVAVLRKTLAASGASDEITTRAPGYALRAETDVATFVTLAAEGREALADGRPAVAVRCFTDALNEWDGRALADIRELRFAESRAVWLEQQRLACLETWAGAELAAGRAGELVAPLQELVVENPTSELLWEQLIIALYRSGRQEAALAAYRSAREALDEELGLAPSARLQGVHQAVLRQDPRLDPLPALRSLSPRVLTRTTLVDSGGSLRAPAVIGPGGQRLVLDAGVPVVVGRHGDCDLVVDDDQASRRHAEIVWSGAGYLVKDLGSTNGTYVNGRRLDRPHLLSGGDRIEVGATVVRFVH</sequence>
<dbReference type="InterPro" id="IPR051677">
    <property type="entry name" value="AfsR-DnrI-RedD_regulator"/>
</dbReference>
<feature type="domain" description="OmpR/PhoB-type" evidence="8">
    <location>
        <begin position="1"/>
        <end position="100"/>
    </location>
</feature>
<evidence type="ECO:0000256" key="3">
    <source>
        <dbReference type="ARBA" id="ARBA00023015"/>
    </source>
</evidence>
<dbReference type="STRING" id="574651.SAMN04487968_106219"/>
<dbReference type="OrthoDB" id="4054020at2"/>
<dbReference type="PANTHER" id="PTHR35807">
    <property type="entry name" value="TRANSCRIPTIONAL REGULATOR REDD-RELATED"/>
    <property type="match status" value="1"/>
</dbReference>
<dbReference type="GO" id="GO:0006355">
    <property type="term" value="P:regulation of DNA-templated transcription"/>
    <property type="evidence" value="ECO:0007669"/>
    <property type="project" value="InterPro"/>
</dbReference>
<dbReference type="CDD" id="cd00060">
    <property type="entry name" value="FHA"/>
    <property type="match status" value="1"/>
</dbReference>
<keyword evidence="3" id="KW-0805">Transcription regulation</keyword>
<feature type="domain" description="FHA" evidence="7">
    <location>
        <begin position="300"/>
        <end position="349"/>
    </location>
</feature>
<dbReference type="SUPFAM" id="SSF46894">
    <property type="entry name" value="C-terminal effector domain of the bipartite response regulators"/>
    <property type="match status" value="1"/>
</dbReference>
<dbReference type="InterPro" id="IPR016032">
    <property type="entry name" value="Sig_transdc_resp-reg_C-effctor"/>
</dbReference>
<dbReference type="PROSITE" id="PS50006">
    <property type="entry name" value="FHA_DOMAIN"/>
    <property type="match status" value="1"/>
</dbReference>
<dbReference type="InterPro" id="IPR011990">
    <property type="entry name" value="TPR-like_helical_dom_sf"/>
</dbReference>
<evidence type="ECO:0000256" key="1">
    <source>
        <dbReference type="ARBA" id="ARBA00005820"/>
    </source>
</evidence>
<comment type="similarity">
    <text evidence="1">Belongs to the AfsR/DnrI/RedD regulatory family.</text>
</comment>
<accession>A0A1I1JGQ2</accession>
<dbReference type="AlphaFoldDB" id="A0A1I1JGQ2"/>
<evidence type="ECO:0000256" key="4">
    <source>
        <dbReference type="ARBA" id="ARBA00023125"/>
    </source>
</evidence>
<evidence type="ECO:0000313" key="10">
    <source>
        <dbReference type="Proteomes" id="UP000198832"/>
    </source>
</evidence>
<keyword evidence="2" id="KW-0597">Phosphoprotein</keyword>